<proteinExistence type="predicted"/>
<protein>
    <submittedName>
        <fullName evidence="1">Uncharacterized protein</fullName>
    </submittedName>
</protein>
<sequence>MPEYGYTVIKKQIIYDDPKARRKFLSGKPDDYRGFEKHRKPHQSKSNPQLGYYWGLLVLEVTKALKALGWTVTVGRHRTSFEREWNQDDTHEWLKHNGARVGDAGENVTLSEHDLEQCSKFITNVLWICEHWLKMDIEKLKAKQPKEKDNE</sequence>
<dbReference type="EMBL" id="LAZR01001049">
    <property type="protein sequence ID" value="KKN51747.1"/>
    <property type="molecule type" value="Genomic_DNA"/>
</dbReference>
<name>A0A0F9RPH2_9ZZZZ</name>
<organism evidence="1">
    <name type="scientific">marine sediment metagenome</name>
    <dbReference type="NCBI Taxonomy" id="412755"/>
    <lineage>
        <taxon>unclassified sequences</taxon>
        <taxon>metagenomes</taxon>
        <taxon>ecological metagenomes</taxon>
    </lineage>
</organism>
<reference evidence="1" key="1">
    <citation type="journal article" date="2015" name="Nature">
        <title>Complex archaea that bridge the gap between prokaryotes and eukaryotes.</title>
        <authorList>
            <person name="Spang A."/>
            <person name="Saw J.H."/>
            <person name="Jorgensen S.L."/>
            <person name="Zaremba-Niedzwiedzka K."/>
            <person name="Martijn J."/>
            <person name="Lind A.E."/>
            <person name="van Eijk R."/>
            <person name="Schleper C."/>
            <person name="Guy L."/>
            <person name="Ettema T.J."/>
        </authorList>
    </citation>
    <scope>NUCLEOTIDE SEQUENCE</scope>
</reference>
<dbReference type="AlphaFoldDB" id="A0A0F9RPH2"/>
<accession>A0A0F9RPH2</accession>
<comment type="caution">
    <text evidence="1">The sequence shown here is derived from an EMBL/GenBank/DDBJ whole genome shotgun (WGS) entry which is preliminary data.</text>
</comment>
<gene>
    <name evidence="1" type="ORF">LCGC14_0619240</name>
</gene>
<evidence type="ECO:0000313" key="1">
    <source>
        <dbReference type="EMBL" id="KKN51747.1"/>
    </source>
</evidence>